<proteinExistence type="predicted"/>
<protein>
    <submittedName>
        <fullName evidence="1">Uncharacterized protein</fullName>
    </submittedName>
</protein>
<dbReference type="Proteomes" id="UP000799770">
    <property type="component" value="Unassembled WGS sequence"/>
</dbReference>
<organism evidence="1 2">
    <name type="scientific">Lophiotrema nucula</name>
    <dbReference type="NCBI Taxonomy" id="690887"/>
    <lineage>
        <taxon>Eukaryota</taxon>
        <taxon>Fungi</taxon>
        <taxon>Dikarya</taxon>
        <taxon>Ascomycota</taxon>
        <taxon>Pezizomycotina</taxon>
        <taxon>Dothideomycetes</taxon>
        <taxon>Pleosporomycetidae</taxon>
        <taxon>Pleosporales</taxon>
        <taxon>Lophiotremataceae</taxon>
        <taxon>Lophiotrema</taxon>
    </lineage>
</organism>
<accession>A0A6A5YPD0</accession>
<name>A0A6A5YPD0_9PLEO</name>
<reference evidence="1" key="1">
    <citation type="journal article" date="2020" name="Stud. Mycol.">
        <title>101 Dothideomycetes genomes: a test case for predicting lifestyles and emergence of pathogens.</title>
        <authorList>
            <person name="Haridas S."/>
            <person name="Albert R."/>
            <person name="Binder M."/>
            <person name="Bloem J."/>
            <person name="Labutti K."/>
            <person name="Salamov A."/>
            <person name="Andreopoulos B."/>
            <person name="Baker S."/>
            <person name="Barry K."/>
            <person name="Bills G."/>
            <person name="Bluhm B."/>
            <person name="Cannon C."/>
            <person name="Castanera R."/>
            <person name="Culley D."/>
            <person name="Daum C."/>
            <person name="Ezra D."/>
            <person name="Gonzalez J."/>
            <person name="Henrissat B."/>
            <person name="Kuo A."/>
            <person name="Liang C."/>
            <person name="Lipzen A."/>
            <person name="Lutzoni F."/>
            <person name="Magnuson J."/>
            <person name="Mondo S."/>
            <person name="Nolan M."/>
            <person name="Ohm R."/>
            <person name="Pangilinan J."/>
            <person name="Park H.-J."/>
            <person name="Ramirez L."/>
            <person name="Alfaro M."/>
            <person name="Sun H."/>
            <person name="Tritt A."/>
            <person name="Yoshinaga Y."/>
            <person name="Zwiers L.-H."/>
            <person name="Turgeon B."/>
            <person name="Goodwin S."/>
            <person name="Spatafora J."/>
            <person name="Crous P."/>
            <person name="Grigoriev I."/>
        </authorList>
    </citation>
    <scope>NUCLEOTIDE SEQUENCE</scope>
    <source>
        <strain evidence="1">CBS 627.86</strain>
    </source>
</reference>
<evidence type="ECO:0000313" key="2">
    <source>
        <dbReference type="Proteomes" id="UP000799770"/>
    </source>
</evidence>
<sequence length="57" mass="6900">MCTETLLRFRRCSHTRPLSLHYCTRLPRRSQSPETGRACPKYEVRFRDSQESYNCFQ</sequence>
<dbReference type="OrthoDB" id="3869073at2759"/>
<dbReference type="EMBL" id="ML977350">
    <property type="protein sequence ID" value="KAF2108001.1"/>
    <property type="molecule type" value="Genomic_DNA"/>
</dbReference>
<evidence type="ECO:0000313" key="1">
    <source>
        <dbReference type="EMBL" id="KAF2108001.1"/>
    </source>
</evidence>
<dbReference type="AlphaFoldDB" id="A0A6A5YPD0"/>
<gene>
    <name evidence="1" type="ORF">BDV96DRAFT_472949</name>
</gene>
<feature type="non-terminal residue" evidence="1">
    <location>
        <position position="57"/>
    </location>
</feature>
<keyword evidence="2" id="KW-1185">Reference proteome</keyword>